<dbReference type="AlphaFoldDB" id="A0A136INA0"/>
<sequence length="132" mass="14025">MYNNLHANSISSAGSGDGGAAFTWGTTAAIERLGNNWTLRITGLVGLVALAVGLSRQRATDVVGLLNVGTALGRPPIGVASDRYSRTGTAGLLTLVYGMLCFAMWAASNFVSARPRVYNPLRYYSGRFPIRK</sequence>
<keyword evidence="3" id="KW-1185">Reference proteome</keyword>
<reference evidence="3" key="1">
    <citation type="submission" date="2016-02" db="EMBL/GenBank/DDBJ databases">
        <title>Draft genome sequence of Microdochium bolleyi, a fungal endophyte of beachgrass.</title>
        <authorList>
            <consortium name="DOE Joint Genome Institute"/>
            <person name="David A.S."/>
            <person name="May G."/>
            <person name="Haridas S."/>
            <person name="Lim J."/>
            <person name="Wang M."/>
            <person name="Labutti K."/>
            <person name="Lipzen A."/>
            <person name="Barry K."/>
            <person name="Grigoriev I.V."/>
        </authorList>
    </citation>
    <scope>NUCLEOTIDE SEQUENCE [LARGE SCALE GENOMIC DNA]</scope>
    <source>
        <strain evidence="3">J235TASD1</strain>
    </source>
</reference>
<dbReference type="SUPFAM" id="SSF103473">
    <property type="entry name" value="MFS general substrate transporter"/>
    <property type="match status" value="1"/>
</dbReference>
<feature type="transmembrane region" description="Helical" evidence="1">
    <location>
        <begin position="37"/>
        <end position="54"/>
    </location>
</feature>
<gene>
    <name evidence="2" type="ORF">Micbo1qcDRAFT_209106</name>
</gene>
<keyword evidence="1" id="KW-0812">Transmembrane</keyword>
<dbReference type="EMBL" id="KQ964268">
    <property type="protein sequence ID" value="KXJ86413.1"/>
    <property type="molecule type" value="Genomic_DNA"/>
</dbReference>
<evidence type="ECO:0000256" key="1">
    <source>
        <dbReference type="SAM" id="Phobius"/>
    </source>
</evidence>
<name>A0A136INA0_9PEZI</name>
<evidence type="ECO:0008006" key="4">
    <source>
        <dbReference type="Google" id="ProtNLM"/>
    </source>
</evidence>
<organism evidence="2 3">
    <name type="scientific">Microdochium bolleyi</name>
    <dbReference type="NCBI Taxonomy" id="196109"/>
    <lineage>
        <taxon>Eukaryota</taxon>
        <taxon>Fungi</taxon>
        <taxon>Dikarya</taxon>
        <taxon>Ascomycota</taxon>
        <taxon>Pezizomycotina</taxon>
        <taxon>Sordariomycetes</taxon>
        <taxon>Xylariomycetidae</taxon>
        <taxon>Xylariales</taxon>
        <taxon>Microdochiaceae</taxon>
        <taxon>Microdochium</taxon>
    </lineage>
</organism>
<accession>A0A136INA0</accession>
<protein>
    <recommendedName>
        <fullName evidence="4">Major facilitator superfamily (MFS) profile domain-containing protein</fullName>
    </recommendedName>
</protein>
<keyword evidence="1" id="KW-0472">Membrane</keyword>
<feature type="transmembrane region" description="Helical" evidence="1">
    <location>
        <begin position="90"/>
        <end position="111"/>
    </location>
</feature>
<dbReference type="OrthoDB" id="2213137at2759"/>
<keyword evidence="1" id="KW-1133">Transmembrane helix</keyword>
<evidence type="ECO:0000313" key="3">
    <source>
        <dbReference type="Proteomes" id="UP000070501"/>
    </source>
</evidence>
<dbReference type="Proteomes" id="UP000070501">
    <property type="component" value="Unassembled WGS sequence"/>
</dbReference>
<dbReference type="InterPro" id="IPR036259">
    <property type="entry name" value="MFS_trans_sf"/>
</dbReference>
<evidence type="ECO:0000313" key="2">
    <source>
        <dbReference type="EMBL" id="KXJ86413.1"/>
    </source>
</evidence>
<dbReference type="InParanoid" id="A0A136INA0"/>
<proteinExistence type="predicted"/>